<feature type="compositionally biased region" description="Basic residues" evidence="1">
    <location>
        <begin position="57"/>
        <end position="69"/>
    </location>
</feature>
<organism evidence="2 3">
    <name type="scientific">Coccomyxa viridis</name>
    <dbReference type="NCBI Taxonomy" id="1274662"/>
    <lineage>
        <taxon>Eukaryota</taxon>
        <taxon>Viridiplantae</taxon>
        <taxon>Chlorophyta</taxon>
        <taxon>core chlorophytes</taxon>
        <taxon>Trebouxiophyceae</taxon>
        <taxon>Trebouxiophyceae incertae sedis</taxon>
        <taxon>Coccomyxaceae</taxon>
        <taxon>Coccomyxa</taxon>
    </lineage>
</organism>
<dbReference type="EMBL" id="CAUYUE010000001">
    <property type="protein sequence ID" value="CAK0734331.1"/>
    <property type="molecule type" value="Genomic_DNA"/>
</dbReference>
<name>A0AAV1HT19_9CHLO</name>
<evidence type="ECO:0000256" key="1">
    <source>
        <dbReference type="SAM" id="MobiDB-lite"/>
    </source>
</evidence>
<feature type="compositionally biased region" description="Basic and acidic residues" evidence="1">
    <location>
        <begin position="332"/>
        <end position="347"/>
    </location>
</feature>
<feature type="region of interest" description="Disordered" evidence="1">
    <location>
        <begin position="168"/>
        <end position="303"/>
    </location>
</feature>
<protein>
    <submittedName>
        <fullName evidence="2">Uncharacterized protein</fullName>
    </submittedName>
</protein>
<sequence length="465" mass="50552">MICTSNTSSAIESFYTAQEGSVEAAQYERGAARVSECRTEEVSSRASSQQLSSWHPQMRKSVPRSRLTRSRTAAERSSVGAATPHRPSRAPICILGRRPSALLSALNGAQSASKWLCRLPQPTPAANRPFVTGYSGSLPQAEQPAICSEAQTPQKVLLSEAQPTRKRLCREAAERSPATPSSPVEEPVSFDATEQPPATDIKQQAQTAQKGVSSPHTAVQGPTATQPMQECSKAQSTHSPAGKLLSHLQPGWGRPASSSPKKYQMQEGLHGELDTPAGSPTHRNEEPGVASVGTGVQPREQTAVSRRRLSFFAQLHKPAQVPHFLGSASKARNKEEAEQAEKKEQKDAARHFRLAHVNVRLAQQWAAGQPWAELDIRGVPWSQDAAAAAECTWVKEHAKQNGSSLMQEAEWAWQGYRSVRMRHCSRQRVSASGKGIKSILKPAAAGTEARASSRHKQCRVRIQED</sequence>
<evidence type="ECO:0000313" key="3">
    <source>
        <dbReference type="Proteomes" id="UP001314263"/>
    </source>
</evidence>
<dbReference type="Proteomes" id="UP001314263">
    <property type="component" value="Unassembled WGS sequence"/>
</dbReference>
<evidence type="ECO:0000313" key="2">
    <source>
        <dbReference type="EMBL" id="CAK0734331.1"/>
    </source>
</evidence>
<feature type="region of interest" description="Disordered" evidence="1">
    <location>
        <begin position="36"/>
        <end position="91"/>
    </location>
</feature>
<accession>A0AAV1HT19</accession>
<gene>
    <name evidence="2" type="ORF">CVIRNUC_000416</name>
</gene>
<keyword evidence="3" id="KW-1185">Reference proteome</keyword>
<feature type="compositionally biased region" description="Polar residues" evidence="1">
    <location>
        <begin position="201"/>
        <end position="239"/>
    </location>
</feature>
<reference evidence="2 3" key="1">
    <citation type="submission" date="2023-10" db="EMBL/GenBank/DDBJ databases">
        <authorList>
            <person name="Maclean D."/>
            <person name="Macfadyen A."/>
        </authorList>
    </citation>
    <scope>NUCLEOTIDE SEQUENCE [LARGE SCALE GENOMIC DNA]</scope>
</reference>
<feature type="region of interest" description="Disordered" evidence="1">
    <location>
        <begin position="325"/>
        <end position="347"/>
    </location>
</feature>
<proteinExistence type="predicted"/>
<feature type="region of interest" description="Disordered" evidence="1">
    <location>
        <begin position="433"/>
        <end position="465"/>
    </location>
</feature>
<dbReference type="AlphaFoldDB" id="A0AAV1HT19"/>
<feature type="compositionally biased region" description="Low complexity" evidence="1">
    <location>
        <begin position="44"/>
        <end position="53"/>
    </location>
</feature>
<comment type="caution">
    <text evidence="2">The sequence shown here is derived from an EMBL/GenBank/DDBJ whole genome shotgun (WGS) entry which is preliminary data.</text>
</comment>